<reference evidence="12 13" key="1">
    <citation type="submission" date="2016-10" db="EMBL/GenBank/DDBJ databases">
        <authorList>
            <person name="de Groot N.N."/>
        </authorList>
    </citation>
    <scope>NUCLEOTIDE SEQUENCE [LARGE SCALE GENOMIC DNA]</scope>
    <source>
        <strain evidence="12 13">ASO4-2</strain>
    </source>
</reference>
<dbReference type="InterPro" id="IPR036291">
    <property type="entry name" value="NAD(P)-bd_dom_sf"/>
</dbReference>
<dbReference type="Pfam" id="PF01262">
    <property type="entry name" value="AlaDh_PNT_C"/>
    <property type="match status" value="1"/>
</dbReference>
<dbReference type="PANTHER" id="PTHR42795">
    <property type="entry name" value="ALANINE DEHYDROGENASE"/>
    <property type="match status" value="1"/>
</dbReference>
<keyword evidence="13" id="KW-1185">Reference proteome</keyword>
<dbReference type="AlphaFoldDB" id="A0A1G6BZG2"/>
<evidence type="ECO:0000259" key="11">
    <source>
        <dbReference type="SMART" id="SM01003"/>
    </source>
</evidence>
<dbReference type="Pfam" id="PF05222">
    <property type="entry name" value="AlaDh_PNT_N"/>
    <property type="match status" value="1"/>
</dbReference>
<accession>A0A1G6BZG2</accession>
<comment type="catalytic activity">
    <reaction evidence="9">
        <text>L-saccharopine + NAD(+) + H2O = L-lysine + 2-oxoglutarate + NADH + H(+)</text>
        <dbReference type="Rhea" id="RHEA:12440"/>
        <dbReference type="ChEBI" id="CHEBI:15377"/>
        <dbReference type="ChEBI" id="CHEBI:15378"/>
        <dbReference type="ChEBI" id="CHEBI:16810"/>
        <dbReference type="ChEBI" id="CHEBI:32551"/>
        <dbReference type="ChEBI" id="CHEBI:57540"/>
        <dbReference type="ChEBI" id="CHEBI:57945"/>
        <dbReference type="ChEBI" id="CHEBI:57951"/>
        <dbReference type="EC" id="1.5.1.7"/>
    </reaction>
</comment>
<dbReference type="GO" id="GO:0006524">
    <property type="term" value="P:alanine catabolic process"/>
    <property type="evidence" value="ECO:0007669"/>
    <property type="project" value="TreeGrafter"/>
</dbReference>
<evidence type="ECO:0000256" key="3">
    <source>
        <dbReference type="ARBA" id="ARBA00012847"/>
    </source>
</evidence>
<keyword evidence="6" id="KW-0560">Oxidoreductase</keyword>
<evidence type="ECO:0000256" key="8">
    <source>
        <dbReference type="ARBA" id="ARBA00033228"/>
    </source>
</evidence>
<evidence type="ECO:0000256" key="9">
    <source>
        <dbReference type="ARBA" id="ARBA00047860"/>
    </source>
</evidence>
<protein>
    <recommendedName>
        <fullName evidence="4">Saccharopine dehydrogenase [NAD(+), L-lysine-forming]</fullName>
        <ecNumber evidence="3">1.5.1.7</ecNumber>
    </recommendedName>
    <alternativeName>
        <fullName evidence="8">Lysine--2-oxoglutarate reductase</fullName>
    </alternativeName>
</protein>
<dbReference type="STRING" id="617002.SAMN05660653_01239"/>
<proteinExistence type="predicted"/>
<name>A0A1G6BZG2_9BACT</name>
<comment type="subunit">
    <text evidence="2">Monomer.</text>
</comment>
<dbReference type="SUPFAM" id="SSF51735">
    <property type="entry name" value="NAD(P)-binding Rossmann-fold domains"/>
    <property type="match status" value="1"/>
</dbReference>
<comment type="pathway">
    <text evidence="1">Amino-acid biosynthesis; L-lysine biosynthesis via AAA pathway; L-lysine from L-alpha-aminoadipate (fungal route): step 3/3.</text>
</comment>
<dbReference type="SUPFAM" id="SSF52283">
    <property type="entry name" value="Formate/glycerate dehydrogenase catalytic domain-like"/>
    <property type="match status" value="1"/>
</dbReference>
<dbReference type="GO" id="GO:0019878">
    <property type="term" value="P:lysine biosynthetic process via aminoadipic acid"/>
    <property type="evidence" value="ECO:0007669"/>
    <property type="project" value="UniProtKB-UniPathway"/>
</dbReference>
<dbReference type="EC" id="1.5.1.7" evidence="3"/>
<dbReference type="PANTHER" id="PTHR42795:SF1">
    <property type="entry name" value="ALANINE DEHYDROGENASE"/>
    <property type="match status" value="1"/>
</dbReference>
<feature type="domain" description="Alanine dehydrogenase/pyridine nucleotide transhydrogenase NAD(H)-binding" evidence="10">
    <location>
        <begin position="143"/>
        <end position="290"/>
    </location>
</feature>
<dbReference type="GO" id="GO:0005886">
    <property type="term" value="C:plasma membrane"/>
    <property type="evidence" value="ECO:0007669"/>
    <property type="project" value="TreeGrafter"/>
</dbReference>
<dbReference type="GO" id="GO:0000286">
    <property type="term" value="F:alanine dehydrogenase activity"/>
    <property type="evidence" value="ECO:0007669"/>
    <property type="project" value="TreeGrafter"/>
</dbReference>
<sequence length="366" mass="39680">MRIGIPKEIKPQEGRIALLPRQVERLVQAGHRVFVESGAGRISRSEDREYEQAGAAILSGPAEVFAAAELIVKVKEILPPEYPLLRGEHIILTNIHAAMNREQLDTFLQVGLTAISAENTHRFGSPNCVLAGEVGALEAVRLCLACYGGTGRHFMGHFGESALKVLVLGLGNVGRGAVRTLLGLGATVIGLDVFEGARKAAALDWHDRRMIVGEIDELSNYLEDVDAVVNCVLWPKERTDHLIPREMLGRFKPGAVIVDISCDQGGAVETCRPTSWAEPVYEVDGVRHFCVDNIPGAVPVTASAGYGEALMDKILAIAAKGVVQACKDDPWLARGLTCAGGTLLLEEAARYQKREFTTVQEWLESR</sequence>
<keyword evidence="5" id="KW-0028">Amino-acid biosynthesis</keyword>
<evidence type="ECO:0000256" key="4">
    <source>
        <dbReference type="ARBA" id="ARBA00021221"/>
    </source>
</evidence>
<dbReference type="EMBL" id="FMXO01000006">
    <property type="protein sequence ID" value="SDB26019.1"/>
    <property type="molecule type" value="Genomic_DNA"/>
</dbReference>
<dbReference type="PIRSF" id="PIRSF018250">
    <property type="entry name" value="Saccharopine_DH_Lys"/>
    <property type="match status" value="1"/>
</dbReference>
<evidence type="ECO:0000259" key="10">
    <source>
        <dbReference type="SMART" id="SM01002"/>
    </source>
</evidence>
<evidence type="ECO:0000256" key="2">
    <source>
        <dbReference type="ARBA" id="ARBA00011245"/>
    </source>
</evidence>
<dbReference type="InterPro" id="IPR007886">
    <property type="entry name" value="AlaDH/PNT_N"/>
</dbReference>
<feature type="domain" description="Alanine dehydrogenase/pyridine nucleotide transhydrogenase N-terminal" evidence="11">
    <location>
        <begin position="4"/>
        <end position="131"/>
    </location>
</feature>
<dbReference type="SMART" id="SM01003">
    <property type="entry name" value="AlaDh_PNT_N"/>
    <property type="match status" value="1"/>
</dbReference>
<dbReference type="Gene3D" id="3.40.50.720">
    <property type="entry name" value="NAD(P)-binding Rossmann-like Domain"/>
    <property type="match status" value="2"/>
</dbReference>
<dbReference type="InterPro" id="IPR027281">
    <property type="entry name" value="Lys1"/>
</dbReference>
<dbReference type="InterPro" id="IPR007698">
    <property type="entry name" value="AlaDH/PNT_NAD(H)-bd"/>
</dbReference>
<dbReference type="GO" id="GO:0004754">
    <property type="term" value="F:saccharopine dehydrogenase (NAD+, L-lysine-forming) activity"/>
    <property type="evidence" value="ECO:0007669"/>
    <property type="project" value="UniProtKB-EC"/>
</dbReference>
<dbReference type="UniPathway" id="UPA00033">
    <property type="reaction ID" value="UER00034"/>
</dbReference>
<keyword evidence="7" id="KW-1015">Disulfide bond</keyword>
<evidence type="ECO:0000256" key="1">
    <source>
        <dbReference type="ARBA" id="ARBA00004884"/>
    </source>
</evidence>
<dbReference type="SMART" id="SM01002">
    <property type="entry name" value="AlaDh_PNT_C"/>
    <property type="match status" value="1"/>
</dbReference>
<evidence type="ECO:0000256" key="5">
    <source>
        <dbReference type="ARBA" id="ARBA00022605"/>
    </source>
</evidence>
<dbReference type="OrthoDB" id="9804592at2"/>
<evidence type="ECO:0000313" key="13">
    <source>
        <dbReference type="Proteomes" id="UP000198771"/>
    </source>
</evidence>
<gene>
    <name evidence="12" type="ORF">SAMN05660653_01239</name>
</gene>
<dbReference type="RefSeq" id="WP_092118727.1">
    <property type="nucleotide sequence ID" value="NZ_FMXO01000006.1"/>
</dbReference>
<evidence type="ECO:0000313" key="12">
    <source>
        <dbReference type="EMBL" id="SDB26019.1"/>
    </source>
</evidence>
<evidence type="ECO:0000256" key="7">
    <source>
        <dbReference type="ARBA" id="ARBA00023157"/>
    </source>
</evidence>
<organism evidence="12 13">
    <name type="scientific">Desulfonatronum thiosulfatophilum</name>
    <dbReference type="NCBI Taxonomy" id="617002"/>
    <lineage>
        <taxon>Bacteria</taxon>
        <taxon>Pseudomonadati</taxon>
        <taxon>Thermodesulfobacteriota</taxon>
        <taxon>Desulfovibrionia</taxon>
        <taxon>Desulfovibrionales</taxon>
        <taxon>Desulfonatronaceae</taxon>
        <taxon>Desulfonatronum</taxon>
    </lineage>
</organism>
<dbReference type="Proteomes" id="UP000198771">
    <property type="component" value="Unassembled WGS sequence"/>
</dbReference>
<evidence type="ECO:0000256" key="6">
    <source>
        <dbReference type="ARBA" id="ARBA00023002"/>
    </source>
</evidence>